<name>A0A8J6P4V2_9FIRM</name>
<dbReference type="AlphaFoldDB" id="A0A8J6P4V2"/>
<evidence type="ECO:0000259" key="2">
    <source>
        <dbReference type="PROSITE" id="PS50965"/>
    </source>
</evidence>
<keyword evidence="1" id="KW-0812">Transmembrane</keyword>
<dbReference type="Pfam" id="PF08378">
    <property type="entry name" value="NERD"/>
    <property type="match status" value="1"/>
</dbReference>
<proteinExistence type="predicted"/>
<dbReference type="RefSeq" id="WP_187536112.1">
    <property type="nucleotide sequence ID" value="NZ_JACRTL010000001.1"/>
</dbReference>
<dbReference type="EMBL" id="JACRTL010000001">
    <property type="protein sequence ID" value="MBC8609584.1"/>
    <property type="molecule type" value="Genomic_DNA"/>
</dbReference>
<comment type="caution">
    <text evidence="3">The sequence shown here is derived from an EMBL/GenBank/DDBJ whole genome shotgun (WGS) entry which is preliminary data.</text>
</comment>
<protein>
    <submittedName>
        <fullName evidence="3">NERD domain-containing protein</fullName>
    </submittedName>
</protein>
<dbReference type="PROSITE" id="PS50965">
    <property type="entry name" value="NERD"/>
    <property type="match status" value="1"/>
</dbReference>
<keyword evidence="1" id="KW-0472">Membrane</keyword>
<keyword evidence="1" id="KW-1133">Transmembrane helix</keyword>
<reference evidence="3" key="1">
    <citation type="submission" date="2020-08" db="EMBL/GenBank/DDBJ databases">
        <title>Genome public.</title>
        <authorList>
            <person name="Liu C."/>
            <person name="Sun Q."/>
        </authorList>
    </citation>
    <scope>NUCLEOTIDE SEQUENCE</scope>
    <source>
        <strain evidence="3">NSJ-15</strain>
    </source>
</reference>
<dbReference type="Proteomes" id="UP000632659">
    <property type="component" value="Unassembled WGS sequence"/>
</dbReference>
<dbReference type="InterPro" id="IPR011528">
    <property type="entry name" value="NERD"/>
</dbReference>
<feature type="transmembrane region" description="Helical" evidence="1">
    <location>
        <begin position="6"/>
        <end position="26"/>
    </location>
</feature>
<evidence type="ECO:0000313" key="3">
    <source>
        <dbReference type="EMBL" id="MBC8609584.1"/>
    </source>
</evidence>
<gene>
    <name evidence="3" type="ORF">H8702_00425</name>
</gene>
<feature type="domain" description="NERD" evidence="2">
    <location>
        <begin position="37"/>
        <end position="156"/>
    </location>
</feature>
<evidence type="ECO:0000256" key="1">
    <source>
        <dbReference type="SAM" id="Phobius"/>
    </source>
</evidence>
<keyword evidence="4" id="KW-1185">Reference proteome</keyword>
<sequence length="224" mass="26249">MDTNQIVVVTVIVAVIVLFVAAYFGVKKLREYKKIRVGKNGEKKVSKELEKIARKSANRYRVIHDLFLPLYDKTTQIDHLVIGKFGIVVVETKAMNGEIYGTEKDQDWANVINEHKTRFYNPLLQNKTHIDCVRHILKKENIYRVDVDSLVVFSEKTAILNIPRKLPVITMNLLKKYFKKPRYKKDNNVDVDKVYEALMKYRVTDKEKLKQHNANVKEMAKQKR</sequence>
<accession>A0A8J6P4V2</accession>
<evidence type="ECO:0000313" key="4">
    <source>
        <dbReference type="Proteomes" id="UP000632659"/>
    </source>
</evidence>
<organism evidence="3 4">
    <name type="scientific">Massiliimalia timonensis</name>
    <dbReference type="NCBI Taxonomy" id="1987501"/>
    <lineage>
        <taxon>Bacteria</taxon>
        <taxon>Bacillati</taxon>
        <taxon>Bacillota</taxon>
        <taxon>Clostridia</taxon>
        <taxon>Eubacteriales</taxon>
        <taxon>Oscillospiraceae</taxon>
        <taxon>Massiliimalia</taxon>
    </lineage>
</organism>